<reference evidence="2 3" key="1">
    <citation type="submission" date="2018-06" db="EMBL/GenBank/DDBJ databases">
        <authorList>
            <person name="Strepis N."/>
        </authorList>
    </citation>
    <scope>NUCLEOTIDE SEQUENCE [LARGE SCALE GENOMIC DNA]</scope>
    <source>
        <strain evidence="2">LUCI</strain>
    </source>
</reference>
<dbReference type="OrthoDB" id="1674926at2"/>
<dbReference type="Proteomes" id="UP000277811">
    <property type="component" value="Unassembled WGS sequence"/>
</dbReference>
<keyword evidence="1" id="KW-1133">Transmembrane helix</keyword>
<accession>A0A498R3J8</accession>
<dbReference type="SUPFAM" id="SSF48452">
    <property type="entry name" value="TPR-like"/>
    <property type="match status" value="1"/>
</dbReference>
<evidence type="ECO:0000313" key="3">
    <source>
        <dbReference type="Proteomes" id="UP000277811"/>
    </source>
</evidence>
<dbReference type="AlphaFoldDB" id="A0A498R3J8"/>
<dbReference type="EMBL" id="UPPP01000061">
    <property type="protein sequence ID" value="VBB05984.1"/>
    <property type="molecule type" value="Genomic_DNA"/>
</dbReference>
<name>A0A498R3J8_9FIRM</name>
<keyword evidence="1" id="KW-0812">Transmembrane</keyword>
<feature type="transmembrane region" description="Helical" evidence="1">
    <location>
        <begin position="6"/>
        <end position="23"/>
    </location>
</feature>
<feature type="transmembrane region" description="Helical" evidence="1">
    <location>
        <begin position="55"/>
        <end position="80"/>
    </location>
</feature>
<evidence type="ECO:0000313" key="2">
    <source>
        <dbReference type="EMBL" id="VBB05984.1"/>
    </source>
</evidence>
<keyword evidence="3" id="KW-1185">Reference proteome</keyword>
<evidence type="ECO:0000256" key="1">
    <source>
        <dbReference type="SAM" id="Phobius"/>
    </source>
</evidence>
<feature type="transmembrane region" description="Helical" evidence="1">
    <location>
        <begin position="30"/>
        <end position="49"/>
    </location>
</feature>
<proteinExistence type="predicted"/>
<dbReference type="InterPro" id="IPR011990">
    <property type="entry name" value="TPR-like_helical_dom_sf"/>
</dbReference>
<keyword evidence="1" id="KW-0472">Membrane</keyword>
<organism evidence="2 3">
    <name type="scientific">Lucifera butyrica</name>
    <dbReference type="NCBI Taxonomy" id="1351585"/>
    <lineage>
        <taxon>Bacteria</taxon>
        <taxon>Bacillati</taxon>
        <taxon>Bacillota</taxon>
        <taxon>Negativicutes</taxon>
        <taxon>Veillonellales</taxon>
        <taxon>Veillonellaceae</taxon>
        <taxon>Lucifera</taxon>
    </lineage>
</organism>
<protein>
    <submittedName>
        <fullName evidence="2">Uncharacterized protein</fullName>
    </submittedName>
</protein>
<gene>
    <name evidence="2" type="ORF">LUCI_1195</name>
</gene>
<sequence>MEYIAVIFITLTVTTFIIFKVANNLLGLKLCLRPLVLCALCSLLLSIVLPRVVVGFAGLAGTIVVLAVFAVIFAYLIAYFDDVAQTRQSQKEIILDLDIHNEASFSFIIEKTGLTEQPPAIAEVNSDLIQEQTETAASFPAELAIAEQNTALLPASSEEDDCDSIIDCAVPADVLELIAASEEEAAADVAAELELELNEEVKEKGASSPVFITSEAPAEEYVMNVIIEEAGLNSLDDLLAYAFTQKEQHNDLQALAAFQKALQLHKSDEVAPYLVMEIANILKNKGAYDEAITVLSDGRNLPGSKNADSIETEFVNTIAYLRIIKNTLLQHRLGLIPYQDIPPAIFKEIDEEFHEWRNLT</sequence>
<dbReference type="Gene3D" id="1.25.40.10">
    <property type="entry name" value="Tetratricopeptide repeat domain"/>
    <property type="match status" value="1"/>
</dbReference>